<evidence type="ECO:0000313" key="2">
    <source>
        <dbReference type="EMBL" id="VDP03209.1"/>
    </source>
</evidence>
<reference evidence="2 3" key="1">
    <citation type="submission" date="2018-11" db="EMBL/GenBank/DDBJ databases">
        <authorList>
            <consortium name="Pathogen Informatics"/>
        </authorList>
    </citation>
    <scope>NUCLEOTIDE SEQUENCE [LARGE SCALE GENOMIC DNA]</scope>
</reference>
<evidence type="ECO:0000313" key="3">
    <source>
        <dbReference type="Proteomes" id="UP000050761"/>
    </source>
</evidence>
<accession>A0A3P8DRT2</accession>
<sequence>MPAVILQNFFSFIFRRPAERSRLAEPCRNDVQPPVGFCNRRTDLYKGYAARDRRDVFPDGNPPPLKFRLNVAAGGDAEGCDRPHSGSRSRSPVAAIRHTRPFSRTIE</sequence>
<feature type="region of interest" description="Disordered" evidence="1">
    <location>
        <begin position="76"/>
        <end position="107"/>
    </location>
</feature>
<dbReference type="AlphaFoldDB" id="A0A183G2N4"/>
<keyword evidence="3" id="KW-1185">Reference proteome</keyword>
<dbReference type="Proteomes" id="UP000050761">
    <property type="component" value="Unassembled WGS sequence"/>
</dbReference>
<reference evidence="4" key="2">
    <citation type="submission" date="2019-09" db="UniProtKB">
        <authorList>
            <consortium name="WormBaseParasite"/>
        </authorList>
    </citation>
    <scope>IDENTIFICATION</scope>
</reference>
<evidence type="ECO:0000256" key="1">
    <source>
        <dbReference type="SAM" id="MobiDB-lite"/>
    </source>
</evidence>
<proteinExistence type="predicted"/>
<dbReference type="EMBL" id="UZAH01028924">
    <property type="protein sequence ID" value="VDP03209.1"/>
    <property type="molecule type" value="Genomic_DNA"/>
</dbReference>
<protein>
    <submittedName>
        <fullName evidence="4">Secreted protein</fullName>
    </submittedName>
</protein>
<dbReference type="WBParaSite" id="HPBE_0001557701-mRNA-1">
    <property type="protein sequence ID" value="HPBE_0001557701-mRNA-1"/>
    <property type="gene ID" value="HPBE_0001557701"/>
</dbReference>
<name>A0A183G2N4_HELPZ</name>
<evidence type="ECO:0000313" key="4">
    <source>
        <dbReference type="WBParaSite" id="HPBE_0001557701-mRNA-1"/>
    </source>
</evidence>
<accession>A0A183G2N4</accession>
<organism evidence="3 4">
    <name type="scientific">Heligmosomoides polygyrus</name>
    <name type="common">Parasitic roundworm</name>
    <dbReference type="NCBI Taxonomy" id="6339"/>
    <lineage>
        <taxon>Eukaryota</taxon>
        <taxon>Metazoa</taxon>
        <taxon>Ecdysozoa</taxon>
        <taxon>Nematoda</taxon>
        <taxon>Chromadorea</taxon>
        <taxon>Rhabditida</taxon>
        <taxon>Rhabditina</taxon>
        <taxon>Rhabditomorpha</taxon>
        <taxon>Strongyloidea</taxon>
        <taxon>Heligmosomidae</taxon>
        <taxon>Heligmosomoides</taxon>
    </lineage>
</organism>
<gene>
    <name evidence="2" type="ORF">HPBE_LOCUS15576</name>
</gene>